<proteinExistence type="predicted"/>
<dbReference type="Proteomes" id="UP000219336">
    <property type="component" value="Unassembled WGS sequence"/>
</dbReference>
<keyword evidence="4" id="KW-0418">Kinase</keyword>
<dbReference type="InterPro" id="IPR003661">
    <property type="entry name" value="HisK_dim/P_dom"/>
</dbReference>
<dbReference type="SMART" id="SM00388">
    <property type="entry name" value="HisKA"/>
    <property type="match status" value="1"/>
</dbReference>
<keyword evidence="4" id="KW-0808">Transferase</keyword>
<name>A0A240EL99_9VIBR</name>
<evidence type="ECO:0000259" key="3">
    <source>
        <dbReference type="PROSITE" id="PS50109"/>
    </source>
</evidence>
<dbReference type="SUPFAM" id="SSF55874">
    <property type="entry name" value="ATPase domain of HSP90 chaperone/DNA topoisomerase II/histidine kinase"/>
    <property type="match status" value="1"/>
</dbReference>
<evidence type="ECO:0000256" key="2">
    <source>
        <dbReference type="ARBA" id="ARBA00012438"/>
    </source>
</evidence>
<feature type="domain" description="Histidine kinase" evidence="3">
    <location>
        <begin position="44"/>
        <end position="175"/>
    </location>
</feature>
<sequence>MHSRTASLKEKTKQLELHIKLLNQTRNKLVTSEKLAALGELTAGIAHEINNPTAVILGNVELMRFELGDDVSRVEEEIDIILAQIDRIRNITRSFLQYSRQGGVQDQVTWQHVNPIVDESVTLVRTGSKKRDIEFIVDLHAKTPVEVNRHQLLQILVNLQMNAIHAMQGKGRLTVLTEDWVEAEQSIGSLIHVQHLLVSA</sequence>
<organism evidence="4 5">
    <name type="scientific">Vibrio thalassae</name>
    <dbReference type="NCBI Taxonomy" id="1243014"/>
    <lineage>
        <taxon>Bacteria</taxon>
        <taxon>Pseudomonadati</taxon>
        <taxon>Pseudomonadota</taxon>
        <taxon>Gammaproteobacteria</taxon>
        <taxon>Vibrionales</taxon>
        <taxon>Vibrionaceae</taxon>
        <taxon>Vibrio</taxon>
    </lineage>
</organism>
<reference evidence="5" key="1">
    <citation type="submission" date="2016-06" db="EMBL/GenBank/DDBJ databases">
        <authorList>
            <person name="Rodrigo-Torres L."/>
            <person name="Arahal R.D."/>
            <person name="Lucena T."/>
        </authorList>
    </citation>
    <scope>NUCLEOTIDE SEQUENCE [LARGE SCALE GENOMIC DNA]</scope>
    <source>
        <strain evidence="5">CECT8203</strain>
    </source>
</reference>
<dbReference type="InterPro" id="IPR036890">
    <property type="entry name" value="HATPase_C_sf"/>
</dbReference>
<dbReference type="Gene3D" id="3.30.565.10">
    <property type="entry name" value="Histidine kinase-like ATPase, C-terminal domain"/>
    <property type="match status" value="1"/>
</dbReference>
<dbReference type="PROSITE" id="PS50109">
    <property type="entry name" value="HIS_KIN"/>
    <property type="match status" value="1"/>
</dbReference>
<dbReference type="Pfam" id="PF00512">
    <property type="entry name" value="HisKA"/>
    <property type="match status" value="1"/>
</dbReference>
<dbReference type="InterPro" id="IPR005467">
    <property type="entry name" value="His_kinase_dom"/>
</dbReference>
<dbReference type="InterPro" id="IPR036097">
    <property type="entry name" value="HisK_dim/P_sf"/>
</dbReference>
<evidence type="ECO:0000313" key="5">
    <source>
        <dbReference type="Proteomes" id="UP000219336"/>
    </source>
</evidence>
<dbReference type="GO" id="GO:0000155">
    <property type="term" value="F:phosphorelay sensor kinase activity"/>
    <property type="evidence" value="ECO:0007669"/>
    <property type="project" value="InterPro"/>
</dbReference>
<dbReference type="EC" id="2.7.13.3" evidence="2"/>
<dbReference type="EMBL" id="OANU01000055">
    <property type="protein sequence ID" value="SNX49386.1"/>
    <property type="molecule type" value="Genomic_DNA"/>
</dbReference>
<dbReference type="Gene3D" id="1.10.287.130">
    <property type="match status" value="1"/>
</dbReference>
<evidence type="ECO:0000256" key="1">
    <source>
        <dbReference type="ARBA" id="ARBA00000085"/>
    </source>
</evidence>
<dbReference type="CDD" id="cd00082">
    <property type="entry name" value="HisKA"/>
    <property type="match status" value="1"/>
</dbReference>
<gene>
    <name evidence="4" type="primary">kinA_1</name>
    <name evidence="4" type="ORF">VTH8203_03033</name>
</gene>
<dbReference type="SUPFAM" id="SSF47384">
    <property type="entry name" value="Homodimeric domain of signal transducing histidine kinase"/>
    <property type="match status" value="1"/>
</dbReference>
<evidence type="ECO:0000313" key="4">
    <source>
        <dbReference type="EMBL" id="SNX49386.1"/>
    </source>
</evidence>
<accession>A0A240EL99</accession>
<dbReference type="PANTHER" id="PTHR43065">
    <property type="entry name" value="SENSOR HISTIDINE KINASE"/>
    <property type="match status" value="1"/>
</dbReference>
<dbReference type="AlphaFoldDB" id="A0A240EL99"/>
<keyword evidence="5" id="KW-1185">Reference proteome</keyword>
<protein>
    <recommendedName>
        <fullName evidence="2">histidine kinase</fullName>
        <ecNumber evidence="2">2.7.13.3</ecNumber>
    </recommendedName>
</protein>
<dbReference type="PANTHER" id="PTHR43065:SF22">
    <property type="entry name" value="HISTIDINE KINASE"/>
    <property type="match status" value="1"/>
</dbReference>
<comment type="catalytic activity">
    <reaction evidence="1">
        <text>ATP + protein L-histidine = ADP + protein N-phospho-L-histidine.</text>
        <dbReference type="EC" id="2.7.13.3"/>
    </reaction>
</comment>